<keyword evidence="6" id="KW-1185">Reference proteome</keyword>
<dbReference type="GO" id="GO:0007155">
    <property type="term" value="P:cell adhesion"/>
    <property type="evidence" value="ECO:0007669"/>
    <property type="project" value="TreeGrafter"/>
</dbReference>
<dbReference type="InterPro" id="IPR017891">
    <property type="entry name" value="Insulin_GF-bd_Cys-rich_CS"/>
</dbReference>
<dbReference type="GO" id="GO:0031012">
    <property type="term" value="C:extracellular matrix"/>
    <property type="evidence" value="ECO:0007669"/>
    <property type="project" value="TreeGrafter"/>
</dbReference>
<accession>A0A087UJT5</accession>
<organism evidence="5 6">
    <name type="scientific">Stegodyphus mimosarum</name>
    <name type="common">African social velvet spider</name>
    <dbReference type="NCBI Taxonomy" id="407821"/>
    <lineage>
        <taxon>Eukaryota</taxon>
        <taxon>Metazoa</taxon>
        <taxon>Ecdysozoa</taxon>
        <taxon>Arthropoda</taxon>
        <taxon>Chelicerata</taxon>
        <taxon>Arachnida</taxon>
        <taxon>Araneae</taxon>
        <taxon>Araneomorphae</taxon>
        <taxon>Entelegynae</taxon>
        <taxon>Eresoidea</taxon>
        <taxon>Eresidae</taxon>
        <taxon>Stegodyphus</taxon>
    </lineage>
</organism>
<feature type="non-terminal residue" evidence="5">
    <location>
        <position position="196"/>
    </location>
</feature>
<sequence>MDASCHTTGHRLIKLLNGLLRHFLPNWLQLSGWVGTLLWAFPDASSMIVMTQLEAGFVAKDYTSQVSNIPTPSSQASLQTGSIVCMCIFPVILIILGLGLVLSSSDALYTWQPTSGGVMMIDDRSFRCPETCRCPETYPQCQDGVPVVIDGCGCCPVCARQQGDICNSVQVCDVTRKLQCIYADPFTTSGICRGKR</sequence>
<dbReference type="PROSITE" id="PS00222">
    <property type="entry name" value="IGFBP_N_1"/>
    <property type="match status" value="1"/>
</dbReference>
<evidence type="ECO:0000259" key="4">
    <source>
        <dbReference type="PROSITE" id="PS51323"/>
    </source>
</evidence>
<keyword evidence="3" id="KW-0472">Membrane</keyword>
<dbReference type="GO" id="GO:0008201">
    <property type="term" value="F:heparin binding"/>
    <property type="evidence" value="ECO:0007669"/>
    <property type="project" value="TreeGrafter"/>
</dbReference>
<keyword evidence="1" id="KW-0732">Signal</keyword>
<evidence type="ECO:0000256" key="1">
    <source>
        <dbReference type="ARBA" id="ARBA00022729"/>
    </source>
</evidence>
<dbReference type="InterPro" id="IPR050941">
    <property type="entry name" value="CCN"/>
</dbReference>
<dbReference type="Proteomes" id="UP000054359">
    <property type="component" value="Unassembled WGS sequence"/>
</dbReference>
<feature type="transmembrane region" description="Helical" evidence="3">
    <location>
        <begin position="23"/>
        <end position="41"/>
    </location>
</feature>
<evidence type="ECO:0000313" key="5">
    <source>
        <dbReference type="EMBL" id="KFM77624.1"/>
    </source>
</evidence>
<dbReference type="PANTHER" id="PTHR11348">
    <property type="entry name" value="CONNECTIVE TISSUE GROWTH FACTOR-RELATED"/>
    <property type="match status" value="1"/>
</dbReference>
<dbReference type="PANTHER" id="PTHR11348:SF17">
    <property type="entry name" value="CCN"/>
    <property type="match status" value="1"/>
</dbReference>
<keyword evidence="3" id="KW-1133">Transmembrane helix</keyword>
<feature type="transmembrane region" description="Helical" evidence="3">
    <location>
        <begin position="81"/>
        <end position="102"/>
    </location>
</feature>
<dbReference type="GO" id="GO:0005178">
    <property type="term" value="F:integrin binding"/>
    <property type="evidence" value="ECO:0007669"/>
    <property type="project" value="TreeGrafter"/>
</dbReference>
<evidence type="ECO:0000256" key="2">
    <source>
        <dbReference type="ARBA" id="ARBA00023157"/>
    </source>
</evidence>
<dbReference type="GO" id="GO:0005615">
    <property type="term" value="C:extracellular space"/>
    <property type="evidence" value="ECO:0007669"/>
    <property type="project" value="TreeGrafter"/>
</dbReference>
<keyword evidence="2" id="KW-1015">Disulfide bond</keyword>
<feature type="domain" description="IGFBP N-terminal" evidence="4">
    <location>
        <begin position="124"/>
        <end position="195"/>
    </location>
</feature>
<proteinExistence type="predicted"/>
<dbReference type="AlphaFoldDB" id="A0A087UJT5"/>
<keyword evidence="3" id="KW-0812">Transmembrane</keyword>
<dbReference type="InterPro" id="IPR009030">
    <property type="entry name" value="Growth_fac_rcpt_cys_sf"/>
</dbReference>
<dbReference type="Pfam" id="PF00219">
    <property type="entry name" value="IGFBP"/>
    <property type="match status" value="1"/>
</dbReference>
<reference evidence="5 6" key="1">
    <citation type="submission" date="2013-11" db="EMBL/GenBank/DDBJ databases">
        <title>Genome sequencing of Stegodyphus mimosarum.</title>
        <authorList>
            <person name="Bechsgaard J."/>
        </authorList>
    </citation>
    <scope>NUCLEOTIDE SEQUENCE [LARGE SCALE GENOMIC DNA]</scope>
</reference>
<dbReference type="PROSITE" id="PS51323">
    <property type="entry name" value="IGFBP_N_2"/>
    <property type="match status" value="1"/>
</dbReference>
<gene>
    <name evidence="5" type="ORF">X975_13982</name>
</gene>
<dbReference type="GO" id="GO:0007165">
    <property type="term" value="P:signal transduction"/>
    <property type="evidence" value="ECO:0007669"/>
    <property type="project" value="TreeGrafter"/>
</dbReference>
<dbReference type="OrthoDB" id="365605at2759"/>
<dbReference type="InterPro" id="IPR000867">
    <property type="entry name" value="IGFBP-like"/>
</dbReference>
<name>A0A087UJT5_STEMI</name>
<dbReference type="GO" id="GO:0045597">
    <property type="term" value="P:positive regulation of cell differentiation"/>
    <property type="evidence" value="ECO:0007669"/>
    <property type="project" value="TreeGrafter"/>
</dbReference>
<dbReference type="SUPFAM" id="SSF57184">
    <property type="entry name" value="Growth factor receptor domain"/>
    <property type="match status" value="1"/>
</dbReference>
<dbReference type="SMART" id="SM00121">
    <property type="entry name" value="IB"/>
    <property type="match status" value="1"/>
</dbReference>
<dbReference type="EMBL" id="KK120145">
    <property type="protein sequence ID" value="KFM77624.1"/>
    <property type="molecule type" value="Genomic_DNA"/>
</dbReference>
<protein>
    <submittedName>
        <fullName evidence="5">Protein CYR61</fullName>
    </submittedName>
</protein>
<evidence type="ECO:0000313" key="6">
    <source>
        <dbReference type="Proteomes" id="UP000054359"/>
    </source>
</evidence>
<evidence type="ECO:0000256" key="3">
    <source>
        <dbReference type="SAM" id="Phobius"/>
    </source>
</evidence>